<dbReference type="Proteomes" id="UP000523007">
    <property type="component" value="Unassembled WGS sequence"/>
</dbReference>
<gene>
    <name evidence="1" type="ORF">F4561_002658</name>
</gene>
<evidence type="ECO:0000313" key="1">
    <source>
        <dbReference type="EMBL" id="MBB4931838.1"/>
    </source>
</evidence>
<sequence length="336" mass="35920">MTWQKVHAVDGGTIAGPILRLQNQSNTRSGEGIVEAGDLLVRELEVPGTSVRIAAGACNIVGREVSWQGTYYGYNIGEDTVAITATDSGGGRSDLVVARAEDPTISGSPWGHDPATDTLIYTRVIAGVDPGTTELPPGEGSAIVLARIDIPVSTATITQDMITDLRQMAQPRRERILRVQDGGVHDGTEWDRAGNITDNYERWPQGDWVATIPSWATQLQVLAAWNNVFLEPTGGTDGTDDARGTVKIFITDGTNSIETSPSAYNKNQVSGTNGYRTDLSNADQIDVPEALRGVTVDIRMYAKGTSGQDGRLVADDFAVFHVDVEALELPAPEATV</sequence>
<evidence type="ECO:0000313" key="2">
    <source>
        <dbReference type="Proteomes" id="UP000523007"/>
    </source>
</evidence>
<reference evidence="1 2" key="1">
    <citation type="submission" date="2020-08" db="EMBL/GenBank/DDBJ databases">
        <title>Sequencing the genomes of 1000 actinobacteria strains.</title>
        <authorList>
            <person name="Klenk H.-P."/>
        </authorList>
    </citation>
    <scope>NUCLEOTIDE SEQUENCE [LARGE SCALE GENOMIC DNA]</scope>
    <source>
        <strain evidence="1 2">DSM 102030</strain>
    </source>
</reference>
<accession>A0A7W7RHR9</accession>
<dbReference type="AlphaFoldDB" id="A0A7W7RHR9"/>
<dbReference type="EMBL" id="JACHJT010000001">
    <property type="protein sequence ID" value="MBB4931838.1"/>
    <property type="molecule type" value="Genomic_DNA"/>
</dbReference>
<name>A0A7W7RHR9_9ACTN</name>
<proteinExistence type="predicted"/>
<protein>
    <submittedName>
        <fullName evidence="1">Uncharacterized protein</fullName>
    </submittedName>
</protein>
<organism evidence="1 2">
    <name type="scientific">Lipingzhangella halophila</name>
    <dbReference type="NCBI Taxonomy" id="1783352"/>
    <lineage>
        <taxon>Bacteria</taxon>
        <taxon>Bacillati</taxon>
        <taxon>Actinomycetota</taxon>
        <taxon>Actinomycetes</taxon>
        <taxon>Streptosporangiales</taxon>
        <taxon>Nocardiopsidaceae</taxon>
        <taxon>Lipingzhangella</taxon>
    </lineage>
</organism>
<comment type="caution">
    <text evidence="1">The sequence shown here is derived from an EMBL/GenBank/DDBJ whole genome shotgun (WGS) entry which is preliminary data.</text>
</comment>
<dbReference type="RefSeq" id="WP_184578646.1">
    <property type="nucleotide sequence ID" value="NZ_JACHJT010000001.1"/>
</dbReference>
<keyword evidence="2" id="KW-1185">Reference proteome</keyword>